<dbReference type="InterPro" id="IPR001810">
    <property type="entry name" value="F-box_dom"/>
</dbReference>
<reference evidence="3" key="1">
    <citation type="submission" date="2013-05" db="EMBL/GenBank/DDBJ databases">
        <title>The Genome sequence of Mucor circinelloides f. circinelloides 1006PhL.</title>
        <authorList>
            <consortium name="The Broad Institute Genomics Platform"/>
            <person name="Cuomo C."/>
            <person name="Earl A."/>
            <person name="Findley K."/>
            <person name="Lee S.C."/>
            <person name="Walker B."/>
            <person name="Young S."/>
            <person name="Zeng Q."/>
            <person name="Gargeya S."/>
            <person name="Fitzgerald M."/>
            <person name="Haas B."/>
            <person name="Abouelleil A."/>
            <person name="Allen A.W."/>
            <person name="Alvarado L."/>
            <person name="Arachchi H.M."/>
            <person name="Berlin A.M."/>
            <person name="Chapman S.B."/>
            <person name="Gainer-Dewar J."/>
            <person name="Goldberg J."/>
            <person name="Griggs A."/>
            <person name="Gujja S."/>
            <person name="Hansen M."/>
            <person name="Howarth C."/>
            <person name="Imamovic A."/>
            <person name="Ireland A."/>
            <person name="Larimer J."/>
            <person name="McCowan C."/>
            <person name="Murphy C."/>
            <person name="Pearson M."/>
            <person name="Poon T.W."/>
            <person name="Priest M."/>
            <person name="Roberts A."/>
            <person name="Saif S."/>
            <person name="Shea T."/>
            <person name="Sisk P."/>
            <person name="Sykes S."/>
            <person name="Wortman J."/>
            <person name="Nusbaum C."/>
            <person name="Birren B."/>
        </authorList>
    </citation>
    <scope>NUCLEOTIDE SEQUENCE [LARGE SCALE GENOMIC DNA]</scope>
    <source>
        <strain evidence="3">1006PhL</strain>
    </source>
</reference>
<gene>
    <name evidence="2" type="ORF">HMPREF1544_03091</name>
</gene>
<accession>S2KCS2</accession>
<dbReference type="InterPro" id="IPR036047">
    <property type="entry name" value="F-box-like_dom_sf"/>
</dbReference>
<dbReference type="InterPro" id="IPR032675">
    <property type="entry name" value="LRR_dom_sf"/>
</dbReference>
<dbReference type="OrthoDB" id="3134645at2759"/>
<dbReference type="EMBL" id="KE123925">
    <property type="protein sequence ID" value="EPB90115.1"/>
    <property type="molecule type" value="Genomic_DNA"/>
</dbReference>
<dbReference type="OMA" id="CSAKSFY"/>
<dbReference type="InParanoid" id="S2KCS2"/>
<evidence type="ECO:0000259" key="1">
    <source>
        <dbReference type="Pfam" id="PF12937"/>
    </source>
</evidence>
<dbReference type="Pfam" id="PF12937">
    <property type="entry name" value="F-box-like"/>
    <property type="match status" value="1"/>
</dbReference>
<dbReference type="AlphaFoldDB" id="S2KCS2"/>
<organism evidence="2 3">
    <name type="scientific">Mucor circinelloides f. circinelloides (strain 1006PhL)</name>
    <name type="common">Mucormycosis agent</name>
    <name type="synonym">Calyptromyces circinelloides</name>
    <dbReference type="NCBI Taxonomy" id="1220926"/>
    <lineage>
        <taxon>Eukaryota</taxon>
        <taxon>Fungi</taxon>
        <taxon>Fungi incertae sedis</taxon>
        <taxon>Mucoromycota</taxon>
        <taxon>Mucoromycotina</taxon>
        <taxon>Mucoromycetes</taxon>
        <taxon>Mucorales</taxon>
        <taxon>Mucorineae</taxon>
        <taxon>Mucoraceae</taxon>
        <taxon>Mucor</taxon>
    </lineage>
</organism>
<sequence>MDSMETSNPDVMMLSSSSTVTIALNNKDAGQIFPERILYQLFQNLKQMDLAKCSLVCRGWYIAARPYLYRYVTLCSAKSFYSFSDCILGNSKERLGSLVREIHFGGSLHIRGWNFCRPIDIAKLLSHCPQLQSVRTSEIEPLKKSVVEVLARTPKANKYRYLAIIPHLLGDIYYKRCLVLFKNSLTEVFLGARHLTLSTLQRFPNLTKLHVEEISCQSITFYSLLGAVPSLQELSIGYPLNENHFLNGFPLKVFPSLRKLDLKFEISSSFHYLQVAHLLSFFTRLQSLSLSLTDGVNESLRLDQLYSIEEIVSLVIKLGNSCSHVSFHNKSFYLLNMPLYLQCILNAIGPAESRTKSSAFDMVFDENCYCEKYVRYSSNRITLPSKMSTDLVRNLLQRASLYLTTIVFVCRDTSSTFETNSARLLKTVLEECLQTKRLVLHGSSNFDCDFPILKSYSILEFQLLQLRFHFSMLEDAPFCFPHLQRILIQVSLDAHWKNDIDVYMPSNTLREFCIDVGDPNDCCITKNALTHALFAIDLEIRQSGKFKRLYFIYSNQTMRQIYDKNFEAIKCQSEIRRLKLVFQHLDVLLFKYERYSSKLWDSSLNF</sequence>
<dbReference type="Gene3D" id="1.20.1280.50">
    <property type="match status" value="1"/>
</dbReference>
<dbReference type="Proteomes" id="UP000014254">
    <property type="component" value="Unassembled WGS sequence"/>
</dbReference>
<dbReference type="VEuPathDB" id="FungiDB:HMPREF1544_03091"/>
<name>S2KCS2_MUCC1</name>
<evidence type="ECO:0000313" key="2">
    <source>
        <dbReference type="EMBL" id="EPB90115.1"/>
    </source>
</evidence>
<feature type="domain" description="F-box" evidence="1">
    <location>
        <begin position="34"/>
        <end position="73"/>
    </location>
</feature>
<keyword evidence="3" id="KW-1185">Reference proteome</keyword>
<protein>
    <recommendedName>
        <fullName evidence="1">F-box domain-containing protein</fullName>
    </recommendedName>
</protein>
<dbReference type="SUPFAM" id="SSF52047">
    <property type="entry name" value="RNI-like"/>
    <property type="match status" value="1"/>
</dbReference>
<dbReference type="SUPFAM" id="SSF81383">
    <property type="entry name" value="F-box domain"/>
    <property type="match status" value="1"/>
</dbReference>
<evidence type="ECO:0000313" key="3">
    <source>
        <dbReference type="Proteomes" id="UP000014254"/>
    </source>
</evidence>
<dbReference type="Gene3D" id="3.80.10.10">
    <property type="entry name" value="Ribonuclease Inhibitor"/>
    <property type="match status" value="1"/>
</dbReference>
<proteinExistence type="predicted"/>